<proteinExistence type="predicted"/>
<evidence type="ECO:0000313" key="2">
    <source>
        <dbReference type="Proteomes" id="UP001194468"/>
    </source>
</evidence>
<organism evidence="1 2">
    <name type="scientific">Boletus edulis BED1</name>
    <dbReference type="NCBI Taxonomy" id="1328754"/>
    <lineage>
        <taxon>Eukaryota</taxon>
        <taxon>Fungi</taxon>
        <taxon>Dikarya</taxon>
        <taxon>Basidiomycota</taxon>
        <taxon>Agaricomycotina</taxon>
        <taxon>Agaricomycetes</taxon>
        <taxon>Agaricomycetidae</taxon>
        <taxon>Boletales</taxon>
        <taxon>Boletineae</taxon>
        <taxon>Boletaceae</taxon>
        <taxon>Boletoideae</taxon>
        <taxon>Boletus</taxon>
    </lineage>
</organism>
<reference evidence="1" key="1">
    <citation type="submission" date="2019-10" db="EMBL/GenBank/DDBJ databases">
        <authorList>
            <consortium name="DOE Joint Genome Institute"/>
            <person name="Kuo A."/>
            <person name="Miyauchi S."/>
            <person name="Kiss E."/>
            <person name="Drula E."/>
            <person name="Kohler A."/>
            <person name="Sanchez-Garcia M."/>
            <person name="Andreopoulos B."/>
            <person name="Barry K.W."/>
            <person name="Bonito G."/>
            <person name="Buee M."/>
            <person name="Carver A."/>
            <person name="Chen C."/>
            <person name="Cichocki N."/>
            <person name="Clum A."/>
            <person name="Culley D."/>
            <person name="Crous P.W."/>
            <person name="Fauchery L."/>
            <person name="Girlanda M."/>
            <person name="Hayes R."/>
            <person name="Keri Z."/>
            <person name="LaButti K."/>
            <person name="Lipzen A."/>
            <person name="Lombard V."/>
            <person name="Magnuson J."/>
            <person name="Maillard F."/>
            <person name="Morin E."/>
            <person name="Murat C."/>
            <person name="Nolan M."/>
            <person name="Ohm R."/>
            <person name="Pangilinan J."/>
            <person name="Pereira M."/>
            <person name="Perotto S."/>
            <person name="Peter M."/>
            <person name="Riley R."/>
            <person name="Sitrit Y."/>
            <person name="Stielow B."/>
            <person name="Szollosi G."/>
            <person name="Zifcakova L."/>
            <person name="Stursova M."/>
            <person name="Spatafora J.W."/>
            <person name="Tedersoo L."/>
            <person name="Vaario L.-M."/>
            <person name="Yamada A."/>
            <person name="Yan M."/>
            <person name="Wang P."/>
            <person name="Xu J."/>
            <person name="Bruns T."/>
            <person name="Baldrian P."/>
            <person name="Vilgalys R."/>
            <person name="Henrissat B."/>
            <person name="Grigoriev I.V."/>
            <person name="Hibbett D."/>
            <person name="Nagy L.G."/>
            <person name="Martin F.M."/>
        </authorList>
    </citation>
    <scope>NUCLEOTIDE SEQUENCE</scope>
    <source>
        <strain evidence="1">BED1</strain>
    </source>
</reference>
<evidence type="ECO:0000313" key="1">
    <source>
        <dbReference type="EMBL" id="KAF8443231.1"/>
    </source>
</evidence>
<dbReference type="AlphaFoldDB" id="A0AAD4BY50"/>
<name>A0AAD4BY50_BOLED</name>
<protein>
    <submittedName>
        <fullName evidence="1">Uncharacterized protein</fullName>
    </submittedName>
</protein>
<sequence length="149" mass="16693">MQGFWRRRHTCRKPCISILRPQDIVDDGDCVLDDTASCIRDGVYARIPTLWSATECDYCYCLPSMLSPTALPASYIQKLPHYFNQIQIAKILNETTLYPYNTVTPAKNGMSGAVLTLVQLLSGNAYYHAVFATGPASRLRIQPSGMSRR</sequence>
<accession>A0AAD4BY50</accession>
<comment type="caution">
    <text evidence="1">The sequence shown here is derived from an EMBL/GenBank/DDBJ whole genome shotgun (WGS) entry which is preliminary data.</text>
</comment>
<keyword evidence="2" id="KW-1185">Reference proteome</keyword>
<reference evidence="1" key="2">
    <citation type="journal article" date="2020" name="Nat. Commun.">
        <title>Large-scale genome sequencing of mycorrhizal fungi provides insights into the early evolution of symbiotic traits.</title>
        <authorList>
            <person name="Miyauchi S."/>
            <person name="Kiss E."/>
            <person name="Kuo A."/>
            <person name="Drula E."/>
            <person name="Kohler A."/>
            <person name="Sanchez-Garcia M."/>
            <person name="Morin E."/>
            <person name="Andreopoulos B."/>
            <person name="Barry K.W."/>
            <person name="Bonito G."/>
            <person name="Buee M."/>
            <person name="Carver A."/>
            <person name="Chen C."/>
            <person name="Cichocki N."/>
            <person name="Clum A."/>
            <person name="Culley D."/>
            <person name="Crous P.W."/>
            <person name="Fauchery L."/>
            <person name="Girlanda M."/>
            <person name="Hayes R.D."/>
            <person name="Keri Z."/>
            <person name="LaButti K."/>
            <person name="Lipzen A."/>
            <person name="Lombard V."/>
            <person name="Magnuson J."/>
            <person name="Maillard F."/>
            <person name="Murat C."/>
            <person name="Nolan M."/>
            <person name="Ohm R.A."/>
            <person name="Pangilinan J."/>
            <person name="Pereira M.F."/>
            <person name="Perotto S."/>
            <person name="Peter M."/>
            <person name="Pfister S."/>
            <person name="Riley R."/>
            <person name="Sitrit Y."/>
            <person name="Stielow J.B."/>
            <person name="Szollosi G."/>
            <person name="Zifcakova L."/>
            <person name="Stursova M."/>
            <person name="Spatafora J.W."/>
            <person name="Tedersoo L."/>
            <person name="Vaario L.M."/>
            <person name="Yamada A."/>
            <person name="Yan M."/>
            <person name="Wang P."/>
            <person name="Xu J."/>
            <person name="Bruns T."/>
            <person name="Baldrian P."/>
            <person name="Vilgalys R."/>
            <person name="Dunand C."/>
            <person name="Henrissat B."/>
            <person name="Grigoriev I.V."/>
            <person name="Hibbett D."/>
            <person name="Nagy L.G."/>
            <person name="Martin F.M."/>
        </authorList>
    </citation>
    <scope>NUCLEOTIDE SEQUENCE</scope>
    <source>
        <strain evidence="1">BED1</strain>
    </source>
</reference>
<gene>
    <name evidence="1" type="ORF">L210DRAFT_195675</name>
</gene>
<dbReference type="EMBL" id="WHUW01000008">
    <property type="protein sequence ID" value="KAF8443231.1"/>
    <property type="molecule type" value="Genomic_DNA"/>
</dbReference>
<dbReference type="Proteomes" id="UP001194468">
    <property type="component" value="Unassembled WGS sequence"/>
</dbReference>